<evidence type="ECO:0000313" key="3">
    <source>
        <dbReference type="Proteomes" id="UP001595190"/>
    </source>
</evidence>
<dbReference type="GO" id="GO:0016787">
    <property type="term" value="F:hydrolase activity"/>
    <property type="evidence" value="ECO:0007669"/>
    <property type="project" value="UniProtKB-KW"/>
</dbReference>
<dbReference type="NCBIfam" id="TIGR01509">
    <property type="entry name" value="HAD-SF-IA-v3"/>
    <property type="match status" value="1"/>
</dbReference>
<proteinExistence type="predicted"/>
<dbReference type="SFLD" id="SFLDS00003">
    <property type="entry name" value="Haloacid_Dehalogenase"/>
    <property type="match status" value="1"/>
</dbReference>
<dbReference type="PANTHER" id="PTHR43611">
    <property type="entry name" value="ALPHA-D-GLUCOSE 1-PHOSPHATE PHOSPHATASE"/>
    <property type="match status" value="1"/>
</dbReference>
<dbReference type="Pfam" id="PF00702">
    <property type="entry name" value="Hydrolase"/>
    <property type="match status" value="1"/>
</dbReference>
<accession>A0ABV6ZP79</accession>
<dbReference type="EMBL" id="JBHGPK010000025">
    <property type="protein sequence ID" value="MFC2253941.1"/>
    <property type="molecule type" value="Genomic_DNA"/>
</dbReference>
<dbReference type="PANTHER" id="PTHR43611:SF3">
    <property type="entry name" value="FLAVIN MONONUCLEOTIDE HYDROLASE 1, CHLOROPLATIC"/>
    <property type="match status" value="1"/>
</dbReference>
<evidence type="ECO:0000313" key="2">
    <source>
        <dbReference type="EMBL" id="MFC2253941.1"/>
    </source>
</evidence>
<dbReference type="InterPro" id="IPR036412">
    <property type="entry name" value="HAD-like_sf"/>
</dbReference>
<sequence>MVSVVESADVAQILKLVSSQALVAKCVAGFGILRRKMMMLRSVLFDVDGVLVHGYTGQAERRRRWDEHLLADLGIDPSAFRDLFIKQVFEKEVLTGRKALLAALEETLPQLGFHGSPFVVASYWLNRDGHLNLQLLDVVRHLRRTGHARLYVATNQEHLRAFHLWNRHGFENLFDDMFHAARFGELKPGRAFFERAADILGPQNEPPLFFDDSEAVVQAANAFGWEGVLYCDLADCIAHPWISAVLSRKS</sequence>
<gene>
    <name evidence="2" type="ORF">ACETRX_30205</name>
</gene>
<dbReference type="SUPFAM" id="SSF56784">
    <property type="entry name" value="HAD-like"/>
    <property type="match status" value="1"/>
</dbReference>
<dbReference type="Proteomes" id="UP001595190">
    <property type="component" value="Unassembled WGS sequence"/>
</dbReference>
<protein>
    <submittedName>
        <fullName evidence="2">HAD-IA family hydrolase</fullName>
    </submittedName>
</protein>
<keyword evidence="1" id="KW-0472">Membrane</keyword>
<keyword evidence="2" id="KW-0378">Hydrolase</keyword>
<reference evidence="2 3" key="1">
    <citation type="submission" date="2024-09" db="EMBL/GenBank/DDBJ databases">
        <title>Description of Labrys sedimenti sp. nov., isolated from a diclofenac-degrading enrichment culture, and genome-based reclassification of Labrys portucalensis as a later heterotypic synonym of Labrys neptuniae.</title>
        <authorList>
            <person name="Tancsics A."/>
            <person name="Csepanyi A."/>
        </authorList>
    </citation>
    <scope>NUCLEOTIDE SEQUENCE [LARGE SCALE GENOMIC DNA]</scope>
    <source>
        <strain evidence="2 3">LMG 23412</strain>
    </source>
</reference>
<dbReference type="InterPro" id="IPR006439">
    <property type="entry name" value="HAD-SF_hydro_IA"/>
</dbReference>
<comment type="caution">
    <text evidence="2">The sequence shown here is derived from an EMBL/GenBank/DDBJ whole genome shotgun (WGS) entry which is preliminary data.</text>
</comment>
<organism evidence="2 3">
    <name type="scientific">Labrys neptuniae</name>
    <dbReference type="NCBI Taxonomy" id="376174"/>
    <lineage>
        <taxon>Bacteria</taxon>
        <taxon>Pseudomonadati</taxon>
        <taxon>Pseudomonadota</taxon>
        <taxon>Alphaproteobacteria</taxon>
        <taxon>Hyphomicrobiales</taxon>
        <taxon>Xanthobacteraceae</taxon>
        <taxon>Labrys</taxon>
    </lineage>
</organism>
<dbReference type="SFLD" id="SFLDG01129">
    <property type="entry name" value="C1.5:_HAD__Beta-PGM__Phosphata"/>
    <property type="match status" value="1"/>
</dbReference>
<keyword evidence="1" id="KW-0812">Transmembrane</keyword>
<evidence type="ECO:0000256" key="1">
    <source>
        <dbReference type="SAM" id="Phobius"/>
    </source>
</evidence>
<name>A0ABV6ZP79_9HYPH</name>
<feature type="transmembrane region" description="Helical" evidence="1">
    <location>
        <begin position="12"/>
        <end position="33"/>
    </location>
</feature>
<keyword evidence="1" id="KW-1133">Transmembrane helix</keyword>
<dbReference type="RefSeq" id="WP_394314734.1">
    <property type="nucleotide sequence ID" value="NZ_JBHGPK010000025.1"/>
</dbReference>
<dbReference type="InterPro" id="IPR023214">
    <property type="entry name" value="HAD_sf"/>
</dbReference>
<dbReference type="Gene3D" id="3.40.50.1000">
    <property type="entry name" value="HAD superfamily/HAD-like"/>
    <property type="match status" value="1"/>
</dbReference>